<proteinExistence type="predicted"/>
<dbReference type="Proteomes" id="UP000069940">
    <property type="component" value="Unassembled WGS sequence"/>
</dbReference>
<dbReference type="GeneID" id="134286955"/>
<evidence type="ECO:0008006" key="4">
    <source>
        <dbReference type="Google" id="ProtNLM"/>
    </source>
</evidence>
<evidence type="ECO:0000313" key="3">
    <source>
        <dbReference type="Proteomes" id="UP000069940"/>
    </source>
</evidence>
<keyword evidence="3" id="KW-1185">Reference proteome</keyword>
<reference evidence="3" key="1">
    <citation type="journal article" date="2015" name="Proc. Natl. Acad. Sci. U.S.A.">
        <title>Genome sequence of the Asian Tiger mosquito, Aedes albopictus, reveals insights into its biology, genetics, and evolution.</title>
        <authorList>
            <person name="Chen X.G."/>
            <person name="Jiang X."/>
            <person name="Gu J."/>
            <person name="Xu M."/>
            <person name="Wu Y."/>
            <person name="Deng Y."/>
            <person name="Zhang C."/>
            <person name="Bonizzoni M."/>
            <person name="Dermauw W."/>
            <person name="Vontas J."/>
            <person name="Armbruster P."/>
            <person name="Huang X."/>
            <person name="Yang Y."/>
            <person name="Zhang H."/>
            <person name="He W."/>
            <person name="Peng H."/>
            <person name="Liu Y."/>
            <person name="Wu K."/>
            <person name="Chen J."/>
            <person name="Lirakis M."/>
            <person name="Topalis P."/>
            <person name="Van Leeuwen T."/>
            <person name="Hall A.B."/>
            <person name="Jiang X."/>
            <person name="Thorpe C."/>
            <person name="Mueller R.L."/>
            <person name="Sun C."/>
            <person name="Waterhouse R.M."/>
            <person name="Yan G."/>
            <person name="Tu Z.J."/>
            <person name="Fang X."/>
            <person name="James A.A."/>
        </authorList>
    </citation>
    <scope>NUCLEOTIDE SEQUENCE [LARGE SCALE GENOMIC DNA]</scope>
    <source>
        <strain evidence="3">Foshan</strain>
    </source>
</reference>
<dbReference type="EnsemblMetazoa" id="AALFPA23_016221.R23638">
    <property type="protein sequence ID" value="AALFPA23_016221.P23638"/>
    <property type="gene ID" value="AALFPA23_016221"/>
</dbReference>
<feature type="compositionally biased region" description="Polar residues" evidence="1">
    <location>
        <begin position="302"/>
        <end position="329"/>
    </location>
</feature>
<accession>A0ABM1Z910</accession>
<dbReference type="RefSeq" id="XP_062704652.1">
    <property type="nucleotide sequence ID" value="XM_062848668.1"/>
</dbReference>
<organism evidence="2 3">
    <name type="scientific">Aedes albopictus</name>
    <name type="common">Asian tiger mosquito</name>
    <name type="synonym">Stegomyia albopicta</name>
    <dbReference type="NCBI Taxonomy" id="7160"/>
    <lineage>
        <taxon>Eukaryota</taxon>
        <taxon>Metazoa</taxon>
        <taxon>Ecdysozoa</taxon>
        <taxon>Arthropoda</taxon>
        <taxon>Hexapoda</taxon>
        <taxon>Insecta</taxon>
        <taxon>Pterygota</taxon>
        <taxon>Neoptera</taxon>
        <taxon>Endopterygota</taxon>
        <taxon>Diptera</taxon>
        <taxon>Nematocera</taxon>
        <taxon>Culicoidea</taxon>
        <taxon>Culicidae</taxon>
        <taxon>Culicinae</taxon>
        <taxon>Aedini</taxon>
        <taxon>Aedes</taxon>
        <taxon>Stegomyia</taxon>
    </lineage>
</organism>
<evidence type="ECO:0000256" key="1">
    <source>
        <dbReference type="SAM" id="MobiDB-lite"/>
    </source>
</evidence>
<feature type="compositionally biased region" description="Polar residues" evidence="1">
    <location>
        <begin position="204"/>
        <end position="234"/>
    </location>
</feature>
<protein>
    <recommendedName>
        <fullName evidence="4">DUF4806 domain-containing protein</fullName>
    </recommendedName>
</protein>
<sequence>MSVVPANWVEEKFVYWPPRNLISLSRNEDSMPDKLTWIRQKCKLLSRAQTFEQAEEAMNMLEKVTDSEDAAQMNLGTRATPAKKQAKFKSKSYQLAPPAAVHSRSTLDSVSVASSKENDCLPIIPRTSHASASQPLHVRPIMEEECTTTPGSVSYVALSEYAPKAVPSRLRIHGTNSEEPHHEIVPSNMTAFPVKLLPIPRYQKSCSTTDPEPNNDQSLHASAQNNGPAPSGNQSRLQIISVASVDRVASREVVHPFENMSSRIVQPIIPSSSIIGTVNAQQDSTVVSARTNHGLNVNATADNSVLPTAGTPQSKRNSTSYVISGSHASTPAPHHNQAPHAEIKNYANSENSAPHQLTVPIVMGSDGKQYAQLDGCYYPITENSNETVYEPMSPIIKQDEVDLGVDDDLNMSDSAQALDEPDCSTISSELRKINERLGVVEQNLSMLTTEVRKISERMGAQEGLMSRLTEFMANFNKLMSTKQSIDVSNRYEEDFSEFDNMQIIDSDQAFRTFEQGLGNSNYSGKFFRYLHSIYSLNGKRDSGPLFRTIIRKFLAPNVFLPYSWMGNKRTKPGTTSDSGQNQNFQESFPNFIRLMHQVLQAADCSSTREQNEILFKNLLLYKMLEAKRFEGGNGERRASSSRKHPKKQKAENQVSEDLNLIEPSEKPSPVVEELLMEQSDSSDNSGESTE</sequence>
<feature type="region of interest" description="Disordered" evidence="1">
    <location>
        <begin position="631"/>
        <end position="690"/>
    </location>
</feature>
<reference evidence="2" key="2">
    <citation type="submission" date="2025-05" db="UniProtKB">
        <authorList>
            <consortium name="EnsemblMetazoa"/>
        </authorList>
    </citation>
    <scope>IDENTIFICATION</scope>
    <source>
        <strain evidence="2">Foshan</strain>
    </source>
</reference>
<evidence type="ECO:0000313" key="2">
    <source>
        <dbReference type="EnsemblMetazoa" id="AALFPA23_016221.P23638"/>
    </source>
</evidence>
<name>A0ABM1Z910_AEDAL</name>
<feature type="region of interest" description="Disordered" evidence="1">
    <location>
        <begin position="203"/>
        <end position="234"/>
    </location>
</feature>
<feature type="region of interest" description="Disordered" evidence="1">
    <location>
        <begin position="302"/>
        <end position="338"/>
    </location>
</feature>
<feature type="compositionally biased region" description="Polar residues" evidence="1">
    <location>
        <begin position="678"/>
        <end position="690"/>
    </location>
</feature>